<protein>
    <submittedName>
        <fullName evidence="1">Uncharacterized protein</fullName>
    </submittedName>
</protein>
<sequence>MGSELMAEDEAERFYHSSSLIEIGANTVLHLLLTHSAFLIPAS</sequence>
<name>A0A1Y6K6E0_9CHLR</name>
<evidence type="ECO:0000313" key="2">
    <source>
        <dbReference type="Proteomes" id="UP000195514"/>
    </source>
</evidence>
<proteinExistence type="predicted"/>
<accession>A0A1Y6K6E0</accession>
<organism evidence="1 2">
    <name type="scientific">Candidatus Brevifilum fermentans</name>
    <dbReference type="NCBI Taxonomy" id="1986204"/>
    <lineage>
        <taxon>Bacteria</taxon>
        <taxon>Bacillati</taxon>
        <taxon>Chloroflexota</taxon>
        <taxon>Anaerolineae</taxon>
        <taxon>Anaerolineales</taxon>
        <taxon>Anaerolineaceae</taxon>
        <taxon>Candidatus Brevifilum</taxon>
    </lineage>
</organism>
<dbReference type="AlphaFoldDB" id="A0A1Y6K6E0"/>
<dbReference type="KEGG" id="abat:CFX1CAM_2186"/>
<reference evidence="2" key="1">
    <citation type="submission" date="2017-05" db="EMBL/GenBank/DDBJ databases">
        <authorList>
            <person name="Kirkegaard R."/>
            <person name="Mcilroy J S."/>
        </authorList>
    </citation>
    <scope>NUCLEOTIDE SEQUENCE [LARGE SCALE GENOMIC DNA]</scope>
</reference>
<keyword evidence="2" id="KW-1185">Reference proteome</keyword>
<dbReference type="EMBL" id="LT859958">
    <property type="protein sequence ID" value="SMX55251.1"/>
    <property type="molecule type" value="Genomic_DNA"/>
</dbReference>
<evidence type="ECO:0000313" key="1">
    <source>
        <dbReference type="EMBL" id="SMX55251.1"/>
    </source>
</evidence>
<gene>
    <name evidence="1" type="ORF">CFX1CAM_2186</name>
</gene>
<dbReference type="Proteomes" id="UP000195514">
    <property type="component" value="Chromosome I"/>
</dbReference>